<evidence type="ECO:0008006" key="4">
    <source>
        <dbReference type="Google" id="ProtNLM"/>
    </source>
</evidence>
<evidence type="ECO:0000313" key="2">
    <source>
        <dbReference type="EMBL" id="PXX98832.1"/>
    </source>
</evidence>
<dbReference type="EMBL" id="QFLI01000007">
    <property type="protein sequence ID" value="PXX98832.1"/>
    <property type="molecule type" value="Genomic_DNA"/>
</dbReference>
<dbReference type="RefSeq" id="WP_110361723.1">
    <property type="nucleotide sequence ID" value="NZ_QFLI01000007.1"/>
</dbReference>
<protein>
    <recommendedName>
        <fullName evidence="4">Glycosyl transferase family 1</fullName>
    </recommendedName>
</protein>
<proteinExistence type="predicted"/>
<accession>A0A2V4A8E4</accession>
<evidence type="ECO:0000256" key="1">
    <source>
        <dbReference type="ARBA" id="ARBA00022679"/>
    </source>
</evidence>
<comment type="caution">
    <text evidence="2">The sequence shown here is derived from an EMBL/GenBank/DDBJ whole genome shotgun (WGS) entry which is preliminary data.</text>
</comment>
<dbReference type="OrthoDB" id="9816564at2"/>
<dbReference type="GO" id="GO:0016757">
    <property type="term" value="F:glycosyltransferase activity"/>
    <property type="evidence" value="ECO:0007669"/>
    <property type="project" value="TreeGrafter"/>
</dbReference>
<dbReference type="GO" id="GO:0009103">
    <property type="term" value="P:lipopolysaccharide biosynthetic process"/>
    <property type="evidence" value="ECO:0007669"/>
    <property type="project" value="TreeGrafter"/>
</dbReference>
<gene>
    <name evidence="2" type="ORF">DF185_15770</name>
</gene>
<dbReference type="Proteomes" id="UP000248079">
    <property type="component" value="Unassembled WGS sequence"/>
</dbReference>
<organism evidence="2 3">
    <name type="scientific">Marinifilum breve</name>
    <dbReference type="NCBI Taxonomy" id="2184082"/>
    <lineage>
        <taxon>Bacteria</taxon>
        <taxon>Pseudomonadati</taxon>
        <taxon>Bacteroidota</taxon>
        <taxon>Bacteroidia</taxon>
        <taxon>Marinilabiliales</taxon>
        <taxon>Marinifilaceae</taxon>
    </lineage>
</organism>
<dbReference type="Gene3D" id="3.40.50.2000">
    <property type="entry name" value="Glycogen Phosphorylase B"/>
    <property type="match status" value="1"/>
</dbReference>
<dbReference type="SUPFAM" id="SSF53756">
    <property type="entry name" value="UDP-Glycosyltransferase/glycogen phosphorylase"/>
    <property type="match status" value="1"/>
</dbReference>
<evidence type="ECO:0000313" key="3">
    <source>
        <dbReference type="Proteomes" id="UP000248079"/>
    </source>
</evidence>
<name>A0A2V4A8E4_9BACT</name>
<reference evidence="2 3" key="1">
    <citation type="submission" date="2018-05" db="EMBL/GenBank/DDBJ databases">
        <title>Marinifilum breve JC075T sp. nov., a marine bacterium isolated from Yongle Blue Hole in the South China Sea.</title>
        <authorList>
            <person name="Fu T."/>
        </authorList>
    </citation>
    <scope>NUCLEOTIDE SEQUENCE [LARGE SCALE GENOMIC DNA]</scope>
    <source>
        <strain evidence="2 3">JC075</strain>
    </source>
</reference>
<keyword evidence="1" id="KW-0808">Transferase</keyword>
<sequence>MLKGETIVCISNTTWYGEYTKSTVQLMSLLAKDNNVLFVEYPFTWKDIVNTWRKKQKAPIMRMLGLKPTCEQISTNGNGNVYHLVSPPVLPVDFIKIDGLFKILFGFNTFLYRKRLKRKLKNLGLKDPIVVTAYNPFYGLSMVGKLDEKLNVYYCYDGMGTRRHGKRIFPMDRKFSTVVDGIVVTSDYLKEDKKEFNSNSFVVKNGVDFSLFNQFAKQVVSNDKERKVVGYIGSMDHRFDIDTVEYAVQNLKDFEFEFTGNLRNQEIKERLEKYQNVKFFPAVQPDEVPELLAKSDVGIIPYLMNDINKNIYPLKINEYLSVGVPVVMNAFAHLPEFEAQVSVAKNKEDFVKCLLSEINNDSDERIQNRIQMASQNSWEAKAVEFADVVETLMNKKL</sequence>
<dbReference type="PANTHER" id="PTHR46401">
    <property type="entry name" value="GLYCOSYLTRANSFERASE WBBK-RELATED"/>
    <property type="match status" value="1"/>
</dbReference>
<dbReference type="AlphaFoldDB" id="A0A2V4A8E4"/>
<keyword evidence="3" id="KW-1185">Reference proteome</keyword>
<dbReference type="Pfam" id="PF13692">
    <property type="entry name" value="Glyco_trans_1_4"/>
    <property type="match status" value="1"/>
</dbReference>
<dbReference type="Gene3D" id="3.40.50.11010">
    <property type="match status" value="1"/>
</dbReference>
<dbReference type="PANTHER" id="PTHR46401:SF2">
    <property type="entry name" value="GLYCOSYLTRANSFERASE WBBK-RELATED"/>
    <property type="match status" value="1"/>
</dbReference>